<organism evidence="3 4">
    <name type="scientific">Lophiostoma macrostomum CBS 122681</name>
    <dbReference type="NCBI Taxonomy" id="1314788"/>
    <lineage>
        <taxon>Eukaryota</taxon>
        <taxon>Fungi</taxon>
        <taxon>Dikarya</taxon>
        <taxon>Ascomycota</taxon>
        <taxon>Pezizomycotina</taxon>
        <taxon>Dothideomycetes</taxon>
        <taxon>Pleosporomycetidae</taxon>
        <taxon>Pleosporales</taxon>
        <taxon>Lophiostomataceae</taxon>
        <taxon>Lophiostoma</taxon>
    </lineage>
</organism>
<protein>
    <submittedName>
        <fullName evidence="3">Uncharacterized protein</fullName>
    </submittedName>
</protein>
<evidence type="ECO:0000256" key="1">
    <source>
        <dbReference type="SAM" id="Coils"/>
    </source>
</evidence>
<feature type="coiled-coil region" evidence="1">
    <location>
        <begin position="90"/>
        <end position="201"/>
    </location>
</feature>
<proteinExistence type="predicted"/>
<evidence type="ECO:0000256" key="2">
    <source>
        <dbReference type="SAM" id="MobiDB-lite"/>
    </source>
</evidence>
<feature type="region of interest" description="Disordered" evidence="2">
    <location>
        <begin position="1"/>
        <end position="22"/>
    </location>
</feature>
<sequence length="216" mass="24665">MPPKKRASKAAPETAADDSATPAFKRLRAAVDEVQAERGAWMQEKPILQKQFKNAVRSKEEMTGAIESVYLKAFGSVQFREYLAVDDDIATTLEAAITNLQAIIRQAEDIIDHREADIRHLEDENRIAGQLVRLSEVRYGNLEAKVKTLEAQKNTKDERINSIMNLRKKIKTSEDVYKERYEQEKEKRRQAEADLSKYRQIEAIMKGNQGVKTAQT</sequence>
<gene>
    <name evidence="3" type="ORF">K491DRAFT_784010</name>
</gene>
<dbReference type="Proteomes" id="UP000799324">
    <property type="component" value="Unassembled WGS sequence"/>
</dbReference>
<dbReference type="EMBL" id="MU004533">
    <property type="protein sequence ID" value="KAF2648556.1"/>
    <property type="molecule type" value="Genomic_DNA"/>
</dbReference>
<reference evidence="3" key="1">
    <citation type="journal article" date="2020" name="Stud. Mycol.">
        <title>101 Dothideomycetes genomes: a test case for predicting lifestyles and emergence of pathogens.</title>
        <authorList>
            <person name="Haridas S."/>
            <person name="Albert R."/>
            <person name="Binder M."/>
            <person name="Bloem J."/>
            <person name="Labutti K."/>
            <person name="Salamov A."/>
            <person name="Andreopoulos B."/>
            <person name="Baker S."/>
            <person name="Barry K."/>
            <person name="Bills G."/>
            <person name="Bluhm B."/>
            <person name="Cannon C."/>
            <person name="Castanera R."/>
            <person name="Culley D."/>
            <person name="Daum C."/>
            <person name="Ezra D."/>
            <person name="Gonzalez J."/>
            <person name="Henrissat B."/>
            <person name="Kuo A."/>
            <person name="Liang C."/>
            <person name="Lipzen A."/>
            <person name="Lutzoni F."/>
            <person name="Magnuson J."/>
            <person name="Mondo S."/>
            <person name="Nolan M."/>
            <person name="Ohm R."/>
            <person name="Pangilinan J."/>
            <person name="Park H.-J."/>
            <person name="Ramirez L."/>
            <person name="Alfaro M."/>
            <person name="Sun H."/>
            <person name="Tritt A."/>
            <person name="Yoshinaga Y."/>
            <person name="Zwiers L.-H."/>
            <person name="Turgeon B."/>
            <person name="Goodwin S."/>
            <person name="Spatafora J."/>
            <person name="Crous P."/>
            <person name="Grigoriev I."/>
        </authorList>
    </citation>
    <scope>NUCLEOTIDE SEQUENCE</scope>
    <source>
        <strain evidence="3">CBS 122681</strain>
    </source>
</reference>
<dbReference type="AlphaFoldDB" id="A0A6A6SL38"/>
<keyword evidence="4" id="KW-1185">Reference proteome</keyword>
<evidence type="ECO:0000313" key="3">
    <source>
        <dbReference type="EMBL" id="KAF2648556.1"/>
    </source>
</evidence>
<evidence type="ECO:0000313" key="4">
    <source>
        <dbReference type="Proteomes" id="UP000799324"/>
    </source>
</evidence>
<keyword evidence="1" id="KW-0175">Coiled coil</keyword>
<accession>A0A6A6SL38</accession>
<name>A0A6A6SL38_9PLEO</name>